<proteinExistence type="predicted"/>
<protein>
    <submittedName>
        <fullName evidence="1">DUF4440 domain-containing protein</fullName>
    </submittedName>
</protein>
<evidence type="ECO:0000313" key="1">
    <source>
        <dbReference type="EMBL" id="UYU33659.1"/>
    </source>
</evidence>
<accession>A0ABY6JL85</accession>
<dbReference type="EMBL" id="CP074352">
    <property type="protein sequence ID" value="UYU33659.1"/>
    <property type="molecule type" value="Genomic_DNA"/>
</dbReference>
<dbReference type="Proteomes" id="UP001156318">
    <property type="component" value="Chromosome"/>
</dbReference>
<dbReference type="RefSeq" id="WP_264386083.1">
    <property type="nucleotide sequence ID" value="NZ_CP074352.1"/>
</dbReference>
<evidence type="ECO:0000313" key="2">
    <source>
        <dbReference type="Proteomes" id="UP001156318"/>
    </source>
</evidence>
<dbReference type="PIRSF" id="PIRSF029394">
    <property type="entry name" value="UCP029394"/>
    <property type="match status" value="1"/>
</dbReference>
<dbReference type="InterPro" id="IPR032710">
    <property type="entry name" value="NTF2-like_dom_sf"/>
</dbReference>
<organism evidence="1 2">
    <name type="scientific">Siccibacter colletis</name>
    <dbReference type="NCBI Taxonomy" id="1505757"/>
    <lineage>
        <taxon>Bacteria</taxon>
        <taxon>Pseudomonadati</taxon>
        <taxon>Pseudomonadota</taxon>
        <taxon>Gammaproteobacteria</taxon>
        <taxon>Enterobacterales</taxon>
        <taxon>Enterobacteriaceae</taxon>
        <taxon>Siccibacter</taxon>
    </lineage>
</organism>
<keyword evidence="2" id="KW-1185">Reference proteome</keyword>
<dbReference type="Gene3D" id="3.10.450.50">
    <property type="match status" value="1"/>
</dbReference>
<dbReference type="InterPro" id="IPR016918">
    <property type="entry name" value="UCP029394"/>
</dbReference>
<name>A0ABY6JL85_9ENTR</name>
<sequence>MNPYFTEVLDAHVAIEAWLGRGVGDLEALMARFSAAFTLVSPAGTVLDRDGLRTLFTTHQAGRPGLKIDIDSMTLVQAWDTGAAVRYREHQQLADNATTTRWSTAVFSRSEQGLVWCHLHETLVAG</sequence>
<reference evidence="1 2" key="1">
    <citation type="submission" date="2021-05" db="EMBL/GenBank/DDBJ databases">
        <title>Isolation, identification, and the growth promoting effects of Pantoea dispersa strain YSD J2 from the aboveground leaves of Cyperus esculentus L.Var. Sativus.</title>
        <authorList>
            <person name="Wang S."/>
            <person name="Tang X.M."/>
            <person name="Huang Y.N."/>
        </authorList>
    </citation>
    <scope>NUCLEOTIDE SEQUENCE [LARGE SCALE GENOMIC DNA]</scope>
    <source>
        <strain evidence="2">YSD YN2</strain>
    </source>
</reference>
<gene>
    <name evidence="1" type="ORF">KFZ77_09210</name>
</gene>
<dbReference type="SUPFAM" id="SSF54427">
    <property type="entry name" value="NTF2-like"/>
    <property type="match status" value="1"/>
</dbReference>